<dbReference type="PROSITE" id="PS51257">
    <property type="entry name" value="PROKAR_LIPOPROTEIN"/>
    <property type="match status" value="1"/>
</dbReference>
<keyword evidence="2" id="KW-0645">Protease</keyword>
<dbReference type="SUPFAM" id="SSF50630">
    <property type="entry name" value="Acid proteases"/>
    <property type="match status" value="1"/>
</dbReference>
<evidence type="ECO:0000256" key="1">
    <source>
        <dbReference type="SAM" id="SignalP"/>
    </source>
</evidence>
<gene>
    <name evidence="2" type="ORF">H8L67_07240</name>
</gene>
<dbReference type="Pfam" id="PF13650">
    <property type="entry name" value="Asp_protease_2"/>
    <property type="match status" value="2"/>
</dbReference>
<accession>A0ABX8WL94</accession>
<keyword evidence="1" id="KW-0732">Signal</keyword>
<evidence type="ECO:0000313" key="2">
    <source>
        <dbReference type="EMBL" id="QYR52392.1"/>
    </source>
</evidence>
<organism evidence="2 3">
    <name type="scientific">Lysobacter soyae</name>
    <dbReference type="NCBI Taxonomy" id="2764185"/>
    <lineage>
        <taxon>Bacteria</taxon>
        <taxon>Pseudomonadati</taxon>
        <taxon>Pseudomonadota</taxon>
        <taxon>Gammaproteobacteria</taxon>
        <taxon>Lysobacterales</taxon>
        <taxon>Lysobacteraceae</taxon>
        <taxon>Lysobacter</taxon>
    </lineage>
</organism>
<keyword evidence="2" id="KW-0378">Hydrolase</keyword>
<protein>
    <submittedName>
        <fullName evidence="2">Aspartyl protease family protein</fullName>
    </submittedName>
</protein>
<proteinExistence type="predicted"/>
<dbReference type="Proteomes" id="UP000824755">
    <property type="component" value="Chromosome"/>
</dbReference>
<feature type="chain" id="PRO_5045973687" evidence="1">
    <location>
        <begin position="23"/>
        <end position="296"/>
    </location>
</feature>
<evidence type="ECO:0000313" key="3">
    <source>
        <dbReference type="Proteomes" id="UP000824755"/>
    </source>
</evidence>
<dbReference type="GO" id="GO:0008233">
    <property type="term" value="F:peptidase activity"/>
    <property type="evidence" value="ECO:0007669"/>
    <property type="project" value="UniProtKB-KW"/>
</dbReference>
<dbReference type="GO" id="GO:0006508">
    <property type="term" value="P:proteolysis"/>
    <property type="evidence" value="ECO:0007669"/>
    <property type="project" value="UniProtKB-KW"/>
</dbReference>
<dbReference type="RefSeq" id="WP_220379178.1">
    <property type="nucleotide sequence ID" value="NZ_CP080544.1"/>
</dbReference>
<reference evidence="2 3" key="1">
    <citation type="submission" date="2021-08" db="EMBL/GenBank/DDBJ databases">
        <title>Lysobacter sp. strain CJ11 Genome sequencing and assembly.</title>
        <authorList>
            <person name="Kim I."/>
        </authorList>
    </citation>
    <scope>NUCLEOTIDE SEQUENCE [LARGE SCALE GENOMIC DNA]</scope>
    <source>
        <strain evidence="2 3">CJ11</strain>
    </source>
</reference>
<sequence length="296" mass="32009">MNSCRRVLFTCIVCLASPFANAATAACDPLPAAPARFDVQVPFDVVDGRIYIDAQVNGQGPFRFAVDTGASDFGRADTSLVKRLGLKLDAQALNSDGLNTRAVDTTHLTSLRIGRLMRTNLQVITRDYSSKMKPEAALSGIIAREFFADGLLIIDYPNKRLSFSRSLSLRPDSPGSLPYTKPFRVPVRIGQVTVEGNLDTGANVAFVLPQTLFERVGGKDPVRAEAGTLANTKIDTARASLKGPFVLGRVQLENQEVRVSETYPELLVGAHALQHFKVLIDQRSKRVAVCAAAPGP</sequence>
<dbReference type="EMBL" id="CP080544">
    <property type="protein sequence ID" value="QYR52392.1"/>
    <property type="molecule type" value="Genomic_DNA"/>
</dbReference>
<dbReference type="Gene3D" id="2.40.70.10">
    <property type="entry name" value="Acid Proteases"/>
    <property type="match status" value="2"/>
</dbReference>
<feature type="signal peptide" evidence="1">
    <location>
        <begin position="1"/>
        <end position="22"/>
    </location>
</feature>
<keyword evidence="3" id="KW-1185">Reference proteome</keyword>
<dbReference type="InterPro" id="IPR021109">
    <property type="entry name" value="Peptidase_aspartic_dom_sf"/>
</dbReference>
<name>A0ABX8WL94_9GAMM</name>